<evidence type="ECO:0000256" key="2">
    <source>
        <dbReference type="PROSITE-ProRule" id="PRU00284"/>
    </source>
</evidence>
<evidence type="ECO:0000313" key="5">
    <source>
        <dbReference type="EMBL" id="XAM18625.1"/>
    </source>
</evidence>
<proteinExistence type="predicted"/>
<keyword evidence="3" id="KW-0812">Transmembrane</keyword>
<dbReference type="SMART" id="SM00283">
    <property type="entry name" value="MA"/>
    <property type="match status" value="1"/>
</dbReference>
<dbReference type="RefSeq" id="WP_343353925.1">
    <property type="nucleotide sequence ID" value="NZ_CP145316.1"/>
</dbReference>
<dbReference type="PANTHER" id="PTHR32089">
    <property type="entry name" value="METHYL-ACCEPTING CHEMOTAXIS PROTEIN MCPB"/>
    <property type="match status" value="1"/>
</dbReference>
<organism evidence="5 6">
    <name type="scientific">Helicobacter mastomyrinus</name>
    <dbReference type="NCBI Taxonomy" id="287948"/>
    <lineage>
        <taxon>Bacteria</taxon>
        <taxon>Pseudomonadati</taxon>
        <taxon>Campylobacterota</taxon>
        <taxon>Epsilonproteobacteria</taxon>
        <taxon>Campylobacterales</taxon>
        <taxon>Helicobacteraceae</taxon>
        <taxon>Helicobacter</taxon>
    </lineage>
</organism>
<feature type="transmembrane region" description="Helical" evidence="3">
    <location>
        <begin position="327"/>
        <end position="349"/>
    </location>
</feature>
<dbReference type="Gene3D" id="3.30.450.20">
    <property type="entry name" value="PAS domain"/>
    <property type="match status" value="1"/>
</dbReference>
<evidence type="ECO:0000256" key="3">
    <source>
        <dbReference type="SAM" id="Phobius"/>
    </source>
</evidence>
<sequence>MLKNVSIGNKISLLLTLVLLIGNIWAIFLVSHNIEKSMEKEAQKFLLTVASNDSQSVKEYFRIAGGGLEAVAKSISANLEHNTAVLNVTLRNLLSYIADYDPSIIATYIKVEHTAYSQKVKEGIVFIDNELNSVNSGIYEASNDEIRTKDGKNIIEAFAPTLPVQEHTKKAIISAPTSILYHNQELKAISIAFPIYHKNQRIGVVGALINMNELSEKIFPKDSNLAEHFVQLLIGEGGLLTMYYDKDKIGESLLNVRNTDGARKAIELQKSQKAGSDIVEMTSITGNKGLCALYNFEIWEGIYWTMFNFISYDELYADLRSTEKSTIVILLIVMVLVNLIVVGYVKLYVQRDIHTIYEGLKRFFAFLKHESNDVETIALYKGDELGRMAARINEAVANIKEHTKVDNIAIAQAIESVHKVEQGDLNIRLQAKANNPQLIKLQDILNRLLDVLQKRIGSDINLIHNTFEQYKNLDFTSSIPNATGNVEVTANILGQEISQMLRISSDFAQTLAQRAKDLDKAVSHLTHGSTTQATSLEQTASAIEEISSSMQNMRERTTEVVAQGDDIKNIIAIIRDIADQVNLLALNASIESARAGEYGRGFAVVADEIRKLAERTQRSLGEIEANTNLLVQSINDMAESINKQAGEVAQINEAVAQLEGVTQQNADIAHHTQDISKAVDSIAQQILEDVNKKKF</sequence>
<evidence type="ECO:0000313" key="6">
    <source>
        <dbReference type="Proteomes" id="UP001434737"/>
    </source>
</evidence>
<accession>A0ABZ3F8V6</accession>
<protein>
    <submittedName>
        <fullName evidence="5">Methyl-accepting chemotaxis protein</fullName>
    </submittedName>
</protein>
<dbReference type="Pfam" id="PF00015">
    <property type="entry name" value="MCPsignal"/>
    <property type="match status" value="1"/>
</dbReference>
<evidence type="ECO:0000259" key="4">
    <source>
        <dbReference type="PROSITE" id="PS50111"/>
    </source>
</evidence>
<keyword evidence="3" id="KW-0472">Membrane</keyword>
<keyword evidence="1 2" id="KW-0807">Transducer</keyword>
<keyword evidence="3" id="KW-1133">Transmembrane helix</keyword>
<dbReference type="PANTHER" id="PTHR32089:SF112">
    <property type="entry name" value="LYSOZYME-LIKE PROTEIN-RELATED"/>
    <property type="match status" value="1"/>
</dbReference>
<dbReference type="InterPro" id="IPR004089">
    <property type="entry name" value="MCPsignal_dom"/>
</dbReference>
<reference evidence="5 6" key="1">
    <citation type="submission" date="2024-02" db="EMBL/GenBank/DDBJ databases">
        <title>Genome and pathogenicity analysis of Helicobacter mastomyrinus isolated from mice.</title>
        <authorList>
            <person name="Zhu L."/>
        </authorList>
    </citation>
    <scope>NUCLEOTIDE SEQUENCE [LARGE SCALE GENOMIC DNA]</scope>
    <source>
        <strain evidence="5 6">Hm-17</strain>
    </source>
</reference>
<gene>
    <name evidence="5" type="ORF">V3I05_02790</name>
</gene>
<dbReference type="Proteomes" id="UP001434737">
    <property type="component" value="Chromosome"/>
</dbReference>
<dbReference type="PROSITE" id="PS50111">
    <property type="entry name" value="CHEMOTAXIS_TRANSDUC_2"/>
    <property type="match status" value="1"/>
</dbReference>
<feature type="domain" description="Methyl-accepting transducer" evidence="4">
    <location>
        <begin position="508"/>
        <end position="695"/>
    </location>
</feature>
<dbReference type="SUPFAM" id="SSF58104">
    <property type="entry name" value="Methyl-accepting chemotaxis protein (MCP) signaling domain"/>
    <property type="match status" value="1"/>
</dbReference>
<dbReference type="Gene3D" id="1.10.287.950">
    <property type="entry name" value="Methyl-accepting chemotaxis protein"/>
    <property type="match status" value="1"/>
</dbReference>
<name>A0ABZ3F8V6_9HELI</name>
<dbReference type="EMBL" id="CP145316">
    <property type="protein sequence ID" value="XAM18625.1"/>
    <property type="molecule type" value="Genomic_DNA"/>
</dbReference>
<evidence type="ECO:0000256" key="1">
    <source>
        <dbReference type="ARBA" id="ARBA00023224"/>
    </source>
</evidence>
<keyword evidence="6" id="KW-1185">Reference proteome</keyword>